<dbReference type="Proteomes" id="UP000075288">
    <property type="component" value="Unassembled WGS sequence"/>
</dbReference>
<dbReference type="PATRIC" id="fig|1398.26.peg.1601"/>
<reference evidence="1 2" key="1">
    <citation type="submission" date="2016-01" db="EMBL/GenBank/DDBJ databases">
        <title>Genome Sequences of Twelve Sporeforming Bacillus Species Isolated from Foods.</title>
        <authorList>
            <person name="Berendsen E.M."/>
            <person name="Wells-Bennik M.H."/>
            <person name="Krawcyk A.O."/>
            <person name="De Jong A."/>
            <person name="Holsappel S."/>
            <person name="Eijlander R.T."/>
            <person name="Kuipers O.P."/>
        </authorList>
    </citation>
    <scope>NUCLEOTIDE SEQUENCE [LARGE SCALE GENOMIC DNA]</scope>
    <source>
        <strain evidence="1 2">B4098</strain>
    </source>
</reference>
<organism evidence="1 2">
    <name type="scientific">Heyndrickxia coagulans</name>
    <name type="common">Weizmannia coagulans</name>
    <dbReference type="NCBI Taxonomy" id="1398"/>
    <lineage>
        <taxon>Bacteria</taxon>
        <taxon>Bacillati</taxon>
        <taxon>Bacillota</taxon>
        <taxon>Bacilli</taxon>
        <taxon>Bacillales</taxon>
        <taxon>Bacillaceae</taxon>
        <taxon>Heyndrickxia</taxon>
    </lineage>
</organism>
<gene>
    <name evidence="1" type="ORF">B4098_0265</name>
</gene>
<comment type="caution">
    <text evidence="1">The sequence shown here is derived from an EMBL/GenBank/DDBJ whole genome shotgun (WGS) entry which is preliminary data.</text>
</comment>
<name>A0A150K719_HEYCO</name>
<dbReference type="AlphaFoldDB" id="A0A150K719"/>
<accession>A0A150K719</accession>
<evidence type="ECO:0000313" key="2">
    <source>
        <dbReference type="Proteomes" id="UP000075288"/>
    </source>
</evidence>
<protein>
    <submittedName>
        <fullName evidence="1">Uncharacterized protein</fullName>
    </submittedName>
</protein>
<evidence type="ECO:0000313" key="1">
    <source>
        <dbReference type="EMBL" id="KYC65312.1"/>
    </source>
</evidence>
<proteinExistence type="predicted"/>
<dbReference type="EMBL" id="LQYG01000018">
    <property type="protein sequence ID" value="KYC65312.1"/>
    <property type="molecule type" value="Genomic_DNA"/>
</dbReference>
<sequence>MKAYKNSPADGQAPSAFRMCKILLEGQMSEKKWEDALSFKCTLVGEYI</sequence>